<dbReference type="PROSITE" id="PS00479">
    <property type="entry name" value="ZF_DAG_PE_1"/>
    <property type="match status" value="2"/>
</dbReference>
<dbReference type="GO" id="GO:0007165">
    <property type="term" value="P:signal transduction"/>
    <property type="evidence" value="ECO:0007669"/>
    <property type="project" value="InterPro"/>
</dbReference>
<accession>A0AAV2M3F8</accession>
<evidence type="ECO:0000259" key="7">
    <source>
        <dbReference type="PROSITE" id="PS50222"/>
    </source>
</evidence>
<dbReference type="CDD" id="cd20799">
    <property type="entry name" value="C1_DGK_typeI_rpt1"/>
    <property type="match status" value="1"/>
</dbReference>
<dbReference type="EMBL" id="OZ035828">
    <property type="protein sequence ID" value="CAL1607871.1"/>
    <property type="molecule type" value="Genomic_DNA"/>
</dbReference>
<evidence type="ECO:0000259" key="6">
    <source>
        <dbReference type="PROSITE" id="PS50081"/>
    </source>
</evidence>
<evidence type="ECO:0000313" key="9">
    <source>
        <dbReference type="Proteomes" id="UP001497482"/>
    </source>
</evidence>
<dbReference type="SUPFAM" id="SSF57889">
    <property type="entry name" value="Cysteine-rich domain"/>
    <property type="match status" value="2"/>
</dbReference>
<dbReference type="InterPro" id="IPR011992">
    <property type="entry name" value="EF-hand-dom_pair"/>
</dbReference>
<dbReference type="AlphaFoldDB" id="A0AAV2M3F8"/>
<reference evidence="8 9" key="1">
    <citation type="submission" date="2024-04" db="EMBL/GenBank/DDBJ databases">
        <authorList>
            <person name="Waldvogel A.-M."/>
            <person name="Schoenle A."/>
        </authorList>
    </citation>
    <scope>NUCLEOTIDE SEQUENCE [LARGE SCALE GENOMIC DNA]</scope>
</reference>
<dbReference type="Gene3D" id="3.30.60.20">
    <property type="match status" value="1"/>
</dbReference>
<dbReference type="InterPro" id="IPR037607">
    <property type="entry name" value="DGK"/>
</dbReference>
<dbReference type="PROSITE" id="PS50222">
    <property type="entry name" value="EF_HAND_2"/>
    <property type="match status" value="2"/>
</dbReference>
<dbReference type="GO" id="GO:0005886">
    <property type="term" value="C:plasma membrane"/>
    <property type="evidence" value="ECO:0007669"/>
    <property type="project" value="TreeGrafter"/>
</dbReference>
<feature type="region of interest" description="Disordered" evidence="5">
    <location>
        <begin position="119"/>
        <end position="424"/>
    </location>
</feature>
<dbReference type="InterPro" id="IPR029477">
    <property type="entry name" value="DAG_kinase_typeI_N"/>
</dbReference>
<dbReference type="Gene3D" id="1.10.238.10">
    <property type="entry name" value="EF-hand"/>
    <property type="match status" value="1"/>
</dbReference>
<comment type="catalytic activity">
    <reaction evidence="4">
        <text>a 1,2-diacyl-sn-glycerol + ATP = a 1,2-diacyl-sn-glycero-3-phosphate + ADP + H(+)</text>
        <dbReference type="Rhea" id="RHEA:10272"/>
        <dbReference type="ChEBI" id="CHEBI:15378"/>
        <dbReference type="ChEBI" id="CHEBI:17815"/>
        <dbReference type="ChEBI" id="CHEBI:30616"/>
        <dbReference type="ChEBI" id="CHEBI:58608"/>
        <dbReference type="ChEBI" id="CHEBI:456216"/>
        <dbReference type="EC" id="2.7.1.107"/>
    </reaction>
    <physiologicalReaction direction="left-to-right" evidence="4">
        <dbReference type="Rhea" id="RHEA:10273"/>
    </physiologicalReaction>
</comment>
<feature type="domain" description="EF-hand" evidence="7">
    <location>
        <begin position="459"/>
        <end position="494"/>
    </location>
</feature>
<dbReference type="SUPFAM" id="SSF47473">
    <property type="entry name" value="EF-hand"/>
    <property type="match status" value="2"/>
</dbReference>
<feature type="domain" description="Phorbol-ester/DAG-type" evidence="6">
    <location>
        <begin position="553"/>
        <end position="603"/>
    </location>
</feature>
<organism evidence="8 9">
    <name type="scientific">Knipowitschia caucasica</name>
    <name type="common">Caucasian dwarf goby</name>
    <name type="synonym">Pomatoschistus caucasicus</name>
    <dbReference type="NCBI Taxonomy" id="637954"/>
    <lineage>
        <taxon>Eukaryota</taxon>
        <taxon>Metazoa</taxon>
        <taxon>Chordata</taxon>
        <taxon>Craniata</taxon>
        <taxon>Vertebrata</taxon>
        <taxon>Euteleostomi</taxon>
        <taxon>Actinopterygii</taxon>
        <taxon>Neopterygii</taxon>
        <taxon>Teleostei</taxon>
        <taxon>Neoteleostei</taxon>
        <taxon>Acanthomorphata</taxon>
        <taxon>Gobiaria</taxon>
        <taxon>Gobiiformes</taxon>
        <taxon>Gobioidei</taxon>
        <taxon>Gobiidae</taxon>
        <taxon>Gobiinae</taxon>
        <taxon>Knipowitschia</taxon>
    </lineage>
</organism>
<evidence type="ECO:0000256" key="1">
    <source>
        <dbReference type="ARBA" id="ARBA00022723"/>
    </source>
</evidence>
<dbReference type="Pfam" id="PF13499">
    <property type="entry name" value="EF-hand_7"/>
    <property type="match status" value="1"/>
</dbReference>
<dbReference type="PANTHER" id="PTHR11255">
    <property type="entry name" value="DIACYLGLYCEROL KINASE"/>
    <property type="match status" value="1"/>
</dbReference>
<keyword evidence="3" id="KW-0106">Calcium</keyword>
<evidence type="ECO:0000256" key="3">
    <source>
        <dbReference type="ARBA" id="ARBA00022837"/>
    </source>
</evidence>
<dbReference type="InterPro" id="IPR018247">
    <property type="entry name" value="EF_Hand_1_Ca_BS"/>
</dbReference>
<dbReference type="PROSITE" id="PS00018">
    <property type="entry name" value="EF_HAND_1"/>
    <property type="match status" value="2"/>
</dbReference>
<dbReference type="PANTHER" id="PTHR11255:SF38">
    <property type="entry name" value="DIACYLGLYCEROL KINASE ALPHA"/>
    <property type="match status" value="1"/>
</dbReference>
<dbReference type="SMART" id="SM00054">
    <property type="entry name" value="EFh"/>
    <property type="match status" value="2"/>
</dbReference>
<feature type="domain" description="Phorbol-ester/DAG-type" evidence="6">
    <location>
        <begin position="618"/>
        <end position="665"/>
    </location>
</feature>
<dbReference type="GO" id="GO:0005509">
    <property type="term" value="F:calcium ion binding"/>
    <property type="evidence" value="ECO:0007669"/>
    <property type="project" value="InterPro"/>
</dbReference>
<keyword evidence="9" id="KW-1185">Reference proteome</keyword>
<dbReference type="InterPro" id="IPR046349">
    <property type="entry name" value="C1-like_sf"/>
</dbReference>
<keyword evidence="2" id="KW-0862">Zinc</keyword>
<dbReference type="Pfam" id="PF00130">
    <property type="entry name" value="C1_1"/>
    <property type="match status" value="1"/>
</dbReference>
<dbReference type="Proteomes" id="UP001497482">
    <property type="component" value="Chromosome 6"/>
</dbReference>
<evidence type="ECO:0000256" key="2">
    <source>
        <dbReference type="ARBA" id="ARBA00022833"/>
    </source>
</evidence>
<dbReference type="Gene3D" id="1.10.238.110">
    <property type="entry name" value="Diacylglycerol kinase alpha"/>
    <property type="match status" value="2"/>
</dbReference>
<dbReference type="FunFam" id="1.10.238.10:FF:000017">
    <property type="entry name" value="Diacylglycerol kinase"/>
    <property type="match status" value="1"/>
</dbReference>
<evidence type="ECO:0000313" key="8">
    <source>
        <dbReference type="EMBL" id="CAL1607871.1"/>
    </source>
</evidence>
<evidence type="ECO:0008006" key="10">
    <source>
        <dbReference type="Google" id="ProtNLM"/>
    </source>
</evidence>
<evidence type="ECO:0000256" key="4">
    <source>
        <dbReference type="ARBA" id="ARBA00023411"/>
    </source>
</evidence>
<sequence length="705" mass="79145">MASSAETESSLTPVDFIQLQHYMDDSNKRVKDVIKHFHPGGKLAQHTFGECLDEGGFSLFMKTYLDVRDVPSDFCKRLFGYFKHTDHNGAGSCQLQRGEVSRDEVTKVPMCSFLLRHPSPPTPITSDTHHLQHPSPLAPITSDTHHFRHPSPPTPITSDTHHLRHPSPPTPITSDTHHLRHPSPPTPITSNTHHLRHPSPPTPITSDTHHFRHSSPPTPITSDTHHLRHPSLPTLITSDTHHLRHPSPPTPITSDTHHLRHPSPPTPITSDTHHLQHPSLPTPITSDTHHLRHPSPPTPITSDTHHFRHSSPPTPITSDTHHLRHPSPPTPITSDTHHLRHPSPPTPITSDTHHLQHPSPPTPITSNTHHLRHPSPPTPITSNTHHLRHPSPPTPITSNTHHLQHPSPPTPITSNTHHLRHPSPHYIPTKLRDFISLTTYSGVFLRDVSCYFSVLEDGQPRDKLEFTFKLYDKDNNGLLDSSEVDRIITQMMRAANYLGWDVTEIKPMLKDMMKAIDVDDSGTVTLEEWVKGGMNNVPLLVLLGLKMVEKDGQHTWRMQHFNKPTYCAVCESMLLGLAKQGLCCTCCKYTVHNQCANKNPEPCARTYVKSKNEIGVPSHEWIRADCKSNKCEVCHKKIKALGGRSCIWCHELRHDECVVIGIKRCDCGAQRDHILPPWAIFPASVVAQAQARPLRNRLGQPNATV</sequence>
<dbReference type="InterPro" id="IPR002048">
    <property type="entry name" value="EF_hand_dom"/>
</dbReference>
<dbReference type="CDD" id="cd00051">
    <property type="entry name" value="EFh"/>
    <property type="match status" value="1"/>
</dbReference>
<name>A0AAV2M3F8_KNICA</name>
<evidence type="ECO:0000256" key="5">
    <source>
        <dbReference type="SAM" id="MobiDB-lite"/>
    </source>
</evidence>
<dbReference type="Pfam" id="PF14513">
    <property type="entry name" value="DAG_kinase_N"/>
    <property type="match status" value="1"/>
</dbReference>
<keyword evidence="1" id="KW-0479">Metal-binding</keyword>
<dbReference type="InterPro" id="IPR002219">
    <property type="entry name" value="PKC_DAG/PE"/>
</dbReference>
<dbReference type="InterPro" id="IPR038199">
    <property type="entry name" value="DGK_typeI_N_sf"/>
</dbReference>
<gene>
    <name evidence="8" type="ORF">KC01_LOCUS34884</name>
</gene>
<dbReference type="SMART" id="SM00109">
    <property type="entry name" value="C1"/>
    <property type="match status" value="2"/>
</dbReference>
<dbReference type="GO" id="GO:0004143">
    <property type="term" value="F:ATP-dependent diacylglycerol kinase activity"/>
    <property type="evidence" value="ECO:0007669"/>
    <property type="project" value="UniProtKB-EC"/>
</dbReference>
<protein>
    <recommendedName>
        <fullName evidence="10">Diacylglycerol kinase</fullName>
    </recommendedName>
</protein>
<feature type="domain" description="EF-hand" evidence="7">
    <location>
        <begin position="504"/>
        <end position="539"/>
    </location>
</feature>
<proteinExistence type="predicted"/>
<dbReference type="PROSITE" id="PS50081">
    <property type="entry name" value="ZF_DAG_PE_2"/>
    <property type="match status" value="2"/>
</dbReference>